<dbReference type="Proteomes" id="UP001295794">
    <property type="component" value="Unassembled WGS sequence"/>
</dbReference>
<dbReference type="InterPro" id="IPR027706">
    <property type="entry name" value="PGP_Pase"/>
</dbReference>
<dbReference type="Gene3D" id="3.40.50.1000">
    <property type="entry name" value="HAD superfamily/HAD-like"/>
    <property type="match status" value="1"/>
</dbReference>
<comment type="caution">
    <text evidence="1">The sequence shown here is derived from an EMBL/GenBank/DDBJ whole genome shotgun (WGS) entry which is preliminary data.</text>
</comment>
<organism evidence="1 2">
    <name type="scientific">Mycena citricolor</name>
    <dbReference type="NCBI Taxonomy" id="2018698"/>
    <lineage>
        <taxon>Eukaryota</taxon>
        <taxon>Fungi</taxon>
        <taxon>Dikarya</taxon>
        <taxon>Basidiomycota</taxon>
        <taxon>Agaricomycotina</taxon>
        <taxon>Agaricomycetes</taxon>
        <taxon>Agaricomycetidae</taxon>
        <taxon>Agaricales</taxon>
        <taxon>Marasmiineae</taxon>
        <taxon>Mycenaceae</taxon>
        <taxon>Mycena</taxon>
    </lineage>
</organism>
<sequence length="288" mass="32642">MITSSDHQIRRCHFLRTAMPFNLPGALVPFQILFNPRVILPNLAIKDIRHLDFAALKEAGYRGIVFDKDNCITVPHKDNLVPELTEAWEDCRRTFGDGNVLIVSNSAGSHSDPAGIEAESVKRNLQVPVLFHATPKPGYSCVKAIRTYFSSLRDPVRPEQLVIVGDRIFTDVVLSNRIRLSERGSGFLHMWFRCAYERGGATVKENLDTAHRSIDSGPLSVWTTGVWKKEATFMRWCERKLVEFVRRRTSPEEGHDASSPSIFIKTVAEQPALPASRLRKVWQFLSRT</sequence>
<evidence type="ECO:0008006" key="3">
    <source>
        <dbReference type="Google" id="ProtNLM"/>
    </source>
</evidence>
<proteinExistence type="predicted"/>
<dbReference type="EMBL" id="CAVNYO010000440">
    <property type="protein sequence ID" value="CAK5279780.1"/>
    <property type="molecule type" value="Genomic_DNA"/>
</dbReference>
<dbReference type="InterPro" id="IPR023214">
    <property type="entry name" value="HAD_sf"/>
</dbReference>
<dbReference type="GO" id="GO:0008962">
    <property type="term" value="F:phosphatidylglycerophosphatase activity"/>
    <property type="evidence" value="ECO:0007669"/>
    <property type="project" value="InterPro"/>
</dbReference>
<dbReference type="InterPro" id="IPR010021">
    <property type="entry name" value="PGPP1/Gep4"/>
</dbReference>
<accession>A0AAD2HQF9</accession>
<dbReference type="NCBIfam" id="TIGR01668">
    <property type="entry name" value="YqeG_hyp_ppase"/>
    <property type="match status" value="1"/>
</dbReference>
<dbReference type="Pfam" id="PF09419">
    <property type="entry name" value="PGP_phosphatase"/>
    <property type="match status" value="1"/>
</dbReference>
<dbReference type="AlphaFoldDB" id="A0AAD2HQF9"/>
<reference evidence="1" key="1">
    <citation type="submission" date="2023-11" db="EMBL/GenBank/DDBJ databases">
        <authorList>
            <person name="De Vega J J."/>
            <person name="De Vega J J."/>
        </authorList>
    </citation>
    <scope>NUCLEOTIDE SEQUENCE</scope>
</reference>
<gene>
    <name evidence="1" type="ORF">MYCIT1_LOCUS30027</name>
</gene>
<name>A0AAD2HQF9_9AGAR</name>
<protein>
    <recommendedName>
        <fullName evidence="3">HAD phosphatase</fullName>
    </recommendedName>
</protein>
<keyword evidence="2" id="KW-1185">Reference proteome</keyword>
<evidence type="ECO:0000313" key="2">
    <source>
        <dbReference type="Proteomes" id="UP001295794"/>
    </source>
</evidence>
<evidence type="ECO:0000313" key="1">
    <source>
        <dbReference type="EMBL" id="CAK5279780.1"/>
    </source>
</evidence>